<dbReference type="GO" id="GO:0005524">
    <property type="term" value="F:ATP binding"/>
    <property type="evidence" value="ECO:0007669"/>
    <property type="project" value="InterPro"/>
</dbReference>
<dbReference type="AlphaFoldDB" id="A0A284R6U5"/>
<feature type="domain" description="Protein kinase" evidence="1">
    <location>
        <begin position="1"/>
        <end position="191"/>
    </location>
</feature>
<gene>
    <name evidence="2" type="ORF">ARMOST_07775</name>
</gene>
<dbReference type="InterPro" id="IPR000719">
    <property type="entry name" value="Prot_kinase_dom"/>
</dbReference>
<evidence type="ECO:0000313" key="3">
    <source>
        <dbReference type="Proteomes" id="UP000219338"/>
    </source>
</evidence>
<dbReference type="GO" id="GO:0004672">
    <property type="term" value="F:protein kinase activity"/>
    <property type="evidence" value="ECO:0007669"/>
    <property type="project" value="InterPro"/>
</dbReference>
<dbReference type="PROSITE" id="PS50011">
    <property type="entry name" value="PROTEIN_KINASE_DOM"/>
    <property type="match status" value="1"/>
</dbReference>
<accession>A0A284R6U5</accession>
<protein>
    <recommendedName>
        <fullName evidence="1">Protein kinase domain-containing protein</fullName>
    </recommendedName>
</protein>
<reference evidence="3" key="1">
    <citation type="journal article" date="2017" name="Nat. Ecol. Evol.">
        <title>Genome expansion and lineage-specific genetic innovations in the forest pathogenic fungi Armillaria.</title>
        <authorList>
            <person name="Sipos G."/>
            <person name="Prasanna A.N."/>
            <person name="Walter M.C."/>
            <person name="O'Connor E."/>
            <person name="Balint B."/>
            <person name="Krizsan K."/>
            <person name="Kiss B."/>
            <person name="Hess J."/>
            <person name="Varga T."/>
            <person name="Slot J."/>
            <person name="Riley R."/>
            <person name="Boka B."/>
            <person name="Rigling D."/>
            <person name="Barry K."/>
            <person name="Lee J."/>
            <person name="Mihaltcheva S."/>
            <person name="LaButti K."/>
            <person name="Lipzen A."/>
            <person name="Waldron R."/>
            <person name="Moloney N.M."/>
            <person name="Sperisen C."/>
            <person name="Kredics L."/>
            <person name="Vagvoelgyi C."/>
            <person name="Patrignani A."/>
            <person name="Fitzpatrick D."/>
            <person name="Nagy I."/>
            <person name="Doyle S."/>
            <person name="Anderson J.B."/>
            <person name="Grigoriev I.V."/>
            <person name="Gueldener U."/>
            <person name="Muensterkoetter M."/>
            <person name="Nagy L.G."/>
        </authorList>
    </citation>
    <scope>NUCLEOTIDE SEQUENCE [LARGE SCALE GENOMIC DNA]</scope>
    <source>
        <strain evidence="3">C18/9</strain>
    </source>
</reference>
<dbReference type="EMBL" id="FUEG01000005">
    <property type="protein sequence ID" value="SJL04409.1"/>
    <property type="molecule type" value="Genomic_DNA"/>
</dbReference>
<dbReference type="Proteomes" id="UP000219338">
    <property type="component" value="Unassembled WGS sequence"/>
</dbReference>
<proteinExistence type="predicted"/>
<keyword evidence="3" id="KW-1185">Reference proteome</keyword>
<dbReference type="Gene3D" id="1.10.510.10">
    <property type="entry name" value="Transferase(Phosphotransferase) domain 1"/>
    <property type="match status" value="1"/>
</dbReference>
<sequence length="274" mass="32368">MIHCLLKSLVFLHDRNIMTGISCIGSDIKIENTLVNHAHNAHWTRHDHTAAFHRSLRRAGMLTYAYIDFDIAIMFPPDAPRSECRLPYWNSWDGTNNWAVKDTAQGEHDYDPFAFDVTLLGFQFCQSFQHLPPYAPFLAPLLDMMVTHDYKRRFTASEALKFFEDMYPLLPEEQLQAFPPMLSHPEDHETFDRWKGLPPDLTRRWASYREPPLPRFTRILRYLCEYRRIRPIIIWGFTVLCTLAPLLMKPENISQYFNLHYQTRTVGDLRIVKH</sequence>
<dbReference type="SUPFAM" id="SSF56112">
    <property type="entry name" value="Protein kinase-like (PK-like)"/>
    <property type="match status" value="1"/>
</dbReference>
<dbReference type="OrthoDB" id="2722301at2759"/>
<evidence type="ECO:0000313" key="2">
    <source>
        <dbReference type="EMBL" id="SJL04409.1"/>
    </source>
</evidence>
<name>A0A284R6U5_ARMOS</name>
<dbReference type="InterPro" id="IPR011009">
    <property type="entry name" value="Kinase-like_dom_sf"/>
</dbReference>
<dbReference type="OMA" id="NVIHIMH"/>
<dbReference type="STRING" id="47428.A0A284R6U5"/>
<organism evidence="2 3">
    <name type="scientific">Armillaria ostoyae</name>
    <name type="common">Armillaria root rot fungus</name>
    <dbReference type="NCBI Taxonomy" id="47428"/>
    <lineage>
        <taxon>Eukaryota</taxon>
        <taxon>Fungi</taxon>
        <taxon>Dikarya</taxon>
        <taxon>Basidiomycota</taxon>
        <taxon>Agaricomycotina</taxon>
        <taxon>Agaricomycetes</taxon>
        <taxon>Agaricomycetidae</taxon>
        <taxon>Agaricales</taxon>
        <taxon>Marasmiineae</taxon>
        <taxon>Physalacriaceae</taxon>
        <taxon>Armillaria</taxon>
    </lineage>
</organism>
<evidence type="ECO:0000259" key="1">
    <source>
        <dbReference type="PROSITE" id="PS50011"/>
    </source>
</evidence>